<evidence type="ECO:0000256" key="1">
    <source>
        <dbReference type="SAM" id="MobiDB-lite"/>
    </source>
</evidence>
<dbReference type="InterPro" id="IPR021857">
    <property type="entry name" value="DUF3467"/>
</dbReference>
<dbReference type="EMBL" id="CP061038">
    <property type="protein sequence ID" value="QNQ09660.1"/>
    <property type="molecule type" value="Genomic_DNA"/>
</dbReference>
<protein>
    <submittedName>
        <fullName evidence="2">DUF3467 domain-containing protein</fullName>
    </submittedName>
</protein>
<evidence type="ECO:0000313" key="2">
    <source>
        <dbReference type="EMBL" id="QNQ09660.1"/>
    </source>
</evidence>
<reference evidence="2 3" key="1">
    <citation type="submission" date="2020-09" db="EMBL/GenBank/DDBJ databases">
        <title>Sphingomonas sp., a new species isolated from pork steak.</title>
        <authorList>
            <person name="Heidler von Heilborn D."/>
        </authorList>
    </citation>
    <scope>NUCLEOTIDE SEQUENCE [LARGE SCALE GENOMIC DNA]</scope>
    <source>
        <strain evidence="3">S8-3T</strain>
    </source>
</reference>
<name>A0A7H0LJ07_9SPHN</name>
<feature type="region of interest" description="Disordered" evidence="1">
    <location>
        <begin position="115"/>
        <end position="134"/>
    </location>
</feature>
<accession>A0A7H0LJ07</accession>
<dbReference type="AlphaFoldDB" id="A0A7H0LJ07"/>
<organism evidence="2 3">
    <name type="scientific">Sphingomonas alpina</name>
    <dbReference type="NCBI Taxonomy" id="653931"/>
    <lineage>
        <taxon>Bacteria</taxon>
        <taxon>Pseudomonadati</taxon>
        <taxon>Pseudomonadota</taxon>
        <taxon>Alphaproteobacteria</taxon>
        <taxon>Sphingomonadales</taxon>
        <taxon>Sphingomonadaceae</taxon>
        <taxon>Sphingomonas</taxon>
    </lineage>
</organism>
<evidence type="ECO:0000313" key="3">
    <source>
        <dbReference type="Proteomes" id="UP000516148"/>
    </source>
</evidence>
<feature type="compositionally biased region" description="Polar residues" evidence="1">
    <location>
        <begin position="119"/>
        <end position="134"/>
    </location>
</feature>
<keyword evidence="3" id="KW-1185">Reference proteome</keyword>
<dbReference type="Proteomes" id="UP000516148">
    <property type="component" value="Chromosome"/>
</dbReference>
<dbReference type="KEGG" id="spap:H3Z74_24080"/>
<gene>
    <name evidence="2" type="ORF">H3Z74_24080</name>
</gene>
<dbReference type="RefSeq" id="WP_187761971.1">
    <property type="nucleotide sequence ID" value="NZ_CP061038.1"/>
</dbReference>
<dbReference type="Pfam" id="PF11950">
    <property type="entry name" value="DUF3467"/>
    <property type="match status" value="1"/>
</dbReference>
<sequence>MKRLRSVSEANERAGGESEGVVAAIYVNYFELGHNPFEFLIDFGQFHPGLADGEGATAIHSRIALAPPYAKMLSALLARSVREHETEYGPIAVVGALSSPIDSVLSPLGDFEERARALRSQQPHSTSAPSNNHR</sequence>
<proteinExistence type="predicted"/>